<evidence type="ECO:0000313" key="6">
    <source>
        <dbReference type="Proteomes" id="UP000598467"/>
    </source>
</evidence>
<dbReference type="PANTHER" id="PTHR30108">
    <property type="entry name" value="3-OCTAPRENYL-4-HYDROXYBENZOATE CARBOXY-LYASE-RELATED"/>
    <property type="match status" value="1"/>
</dbReference>
<dbReference type="Pfam" id="PF01977">
    <property type="entry name" value="UbiD"/>
    <property type="match status" value="1"/>
</dbReference>
<proteinExistence type="inferred from homology"/>
<evidence type="ECO:0000259" key="2">
    <source>
        <dbReference type="Pfam" id="PF01977"/>
    </source>
</evidence>
<dbReference type="SUPFAM" id="SSF143968">
    <property type="entry name" value="UbiD C-terminal domain-like"/>
    <property type="match status" value="1"/>
</dbReference>
<evidence type="ECO:0000259" key="3">
    <source>
        <dbReference type="Pfam" id="PF20695"/>
    </source>
</evidence>
<dbReference type="InterPro" id="IPR002830">
    <property type="entry name" value="UbiD"/>
</dbReference>
<dbReference type="Pfam" id="PF20695">
    <property type="entry name" value="UbiD_N"/>
    <property type="match status" value="1"/>
</dbReference>
<feature type="domain" description="3-octaprenyl-4-hydroxybenzoate carboxy-lyase-like C-terminal" evidence="4">
    <location>
        <begin position="335"/>
        <end position="459"/>
    </location>
</feature>
<protein>
    <submittedName>
        <fullName evidence="5">UbiD family decarboxylase</fullName>
    </submittedName>
</protein>
<dbReference type="AlphaFoldDB" id="A0A926NYJ0"/>
<dbReference type="NCBIfam" id="TIGR00148">
    <property type="entry name" value="UbiD family decarboxylase"/>
    <property type="match status" value="1"/>
</dbReference>
<feature type="domain" description="3-octaprenyl-4-hydroxybenzoate carboxy-lyase-like N-terminal" evidence="3">
    <location>
        <begin position="16"/>
        <end position="97"/>
    </location>
</feature>
<dbReference type="InterPro" id="IPR048304">
    <property type="entry name" value="UbiD_Rift_dom"/>
</dbReference>
<dbReference type="InterPro" id="IPR049381">
    <property type="entry name" value="UbiD-like_C"/>
</dbReference>
<comment type="caution">
    <text evidence="5">The sequence shown here is derived from an EMBL/GenBank/DDBJ whole genome shotgun (WGS) entry which is preliminary data.</text>
</comment>
<dbReference type="GO" id="GO:0008694">
    <property type="term" value="F:4-hydroxy-3-polyprenylbenzoate decarboxylase activity"/>
    <property type="evidence" value="ECO:0007669"/>
    <property type="project" value="TreeGrafter"/>
</dbReference>
<feature type="domain" description="3-octaprenyl-4-hydroxybenzoate carboxy-lyase-like Rift-related" evidence="2">
    <location>
        <begin position="138"/>
        <end position="328"/>
    </location>
</feature>
<accession>A0A926NYJ0</accession>
<organism evidence="5 6">
    <name type="scientific">Roseibium aggregatum</name>
    <dbReference type="NCBI Taxonomy" id="187304"/>
    <lineage>
        <taxon>Bacteria</taxon>
        <taxon>Pseudomonadati</taxon>
        <taxon>Pseudomonadota</taxon>
        <taxon>Alphaproteobacteria</taxon>
        <taxon>Hyphomicrobiales</taxon>
        <taxon>Stappiaceae</taxon>
        <taxon>Roseibium</taxon>
    </lineage>
</organism>
<dbReference type="RefSeq" id="WP_190294439.1">
    <property type="nucleotide sequence ID" value="NZ_JABFCZ010000067.1"/>
</dbReference>
<dbReference type="SUPFAM" id="SSF50475">
    <property type="entry name" value="FMN-binding split barrel"/>
    <property type="match status" value="1"/>
</dbReference>
<dbReference type="Gene3D" id="3.40.1670.10">
    <property type="entry name" value="UbiD C-terminal domain-like"/>
    <property type="match status" value="1"/>
</dbReference>
<gene>
    <name evidence="5" type="ORF">HK439_26260</name>
</gene>
<comment type="similarity">
    <text evidence="1">Belongs to the UbiD family.</text>
</comment>
<dbReference type="GO" id="GO:0005829">
    <property type="term" value="C:cytosol"/>
    <property type="evidence" value="ECO:0007669"/>
    <property type="project" value="TreeGrafter"/>
</dbReference>
<evidence type="ECO:0000256" key="1">
    <source>
        <dbReference type="ARBA" id="ARBA00010021"/>
    </source>
</evidence>
<dbReference type="GO" id="GO:0006744">
    <property type="term" value="P:ubiquinone biosynthetic process"/>
    <property type="evidence" value="ECO:0007669"/>
    <property type="project" value="TreeGrafter"/>
</dbReference>
<evidence type="ECO:0000313" key="5">
    <source>
        <dbReference type="EMBL" id="MBD1549762.1"/>
    </source>
</evidence>
<dbReference type="InterPro" id="IPR049383">
    <property type="entry name" value="UbiD-like_N"/>
</dbReference>
<dbReference type="Proteomes" id="UP000598467">
    <property type="component" value="Unassembled WGS sequence"/>
</dbReference>
<dbReference type="Pfam" id="PF20696">
    <property type="entry name" value="UbiD_C"/>
    <property type="match status" value="1"/>
</dbReference>
<reference evidence="5" key="1">
    <citation type="submission" date="2020-05" db="EMBL/GenBank/DDBJ databases">
        <title>Identification of trans-AT polyketide cluster in two marine bacteria, producers of a novel glutaramide-containing polyketide sesbanimide D and analogs.</title>
        <authorList>
            <person name="Kacar D."/>
            <person name="Rodriguez P."/>
            <person name="Canedo L."/>
            <person name="Gonzalez E."/>
            <person name="Galan B."/>
            <person name="De La Calle F."/>
            <person name="Garcia J.L."/>
        </authorList>
    </citation>
    <scope>NUCLEOTIDE SEQUENCE</scope>
    <source>
        <strain evidence="5">PHM038</strain>
    </source>
</reference>
<dbReference type="FunFam" id="3.40.1670.10:FF:000001">
    <property type="entry name" value="3-octaprenyl-4-hydroxybenzoate carboxy-lyase"/>
    <property type="match status" value="1"/>
</dbReference>
<dbReference type="PANTHER" id="PTHR30108:SF17">
    <property type="entry name" value="FERULIC ACID DECARBOXYLASE 1"/>
    <property type="match status" value="1"/>
</dbReference>
<sequence length="511" mass="55606">MSPRELPRFPDLRSFLSHLEGKGDLISSQVSANLHLEATALHRRLIAAGGPALLLRNPVRADGSRVEMPLLVNLFGTRQRVAEGLGVAPDRLERLGAFLAALRSPKPPRNMADIKELYPMARAGLAARPKIVRPGRTLEEAAPDLSILPVQTCWPGDAGPLITWPVVITRPPGKDDPRDYNLGIYRMQVLGPRKAILRWLPFRGGARHYRSWQHEGRPMPVAVVIGCDPATLLSAVMPAPGDVSELTLAGVLNGTPARLMPCGKIPLHVPASAEIVLEGTVRPGETALEGPFGDHTGYYNDAAPYPVFHLEALKLRPGAPYLSTFTGRAPDEPSVIGEAMIDVFRPLLRQAVPEVLDVHLPPATCSYRVAVLKIDKSYAGQARRVMMGFWSLLPQFSMTKYLIVVDGDVDIRSWDDVMWAVATRSDPERDLMVLEKTPVDQLDFASPVEGLGGKLGIDATVKIGAETKRPFAAALAMPEEVERRAEALFDRLMAGREALNAPQEAVPCPAG</sequence>
<name>A0A926NYJ0_9HYPH</name>
<dbReference type="EMBL" id="JABFCZ010000067">
    <property type="protein sequence ID" value="MBD1549762.1"/>
    <property type="molecule type" value="Genomic_DNA"/>
</dbReference>
<evidence type="ECO:0000259" key="4">
    <source>
        <dbReference type="Pfam" id="PF20696"/>
    </source>
</evidence>